<evidence type="ECO:0000313" key="2">
    <source>
        <dbReference type="EMBL" id="KAG2498112.1"/>
    </source>
</evidence>
<dbReference type="InterPro" id="IPR004027">
    <property type="entry name" value="SEC_C_motif"/>
</dbReference>
<comment type="caution">
    <text evidence="2">The sequence shown here is derived from an EMBL/GenBank/DDBJ whole genome shotgun (WGS) entry which is preliminary data.</text>
</comment>
<dbReference type="PANTHER" id="PTHR33747:SF1">
    <property type="entry name" value="ADENYLATE CYCLASE-ASSOCIATED CAP C-TERMINAL DOMAIN-CONTAINING PROTEIN"/>
    <property type="match status" value="1"/>
</dbReference>
<dbReference type="PANTHER" id="PTHR33747">
    <property type="entry name" value="UPF0225 PROTEIN SCO1677"/>
    <property type="match status" value="1"/>
</dbReference>
<dbReference type="Gene3D" id="3.10.450.50">
    <property type="match status" value="1"/>
</dbReference>
<protein>
    <recommendedName>
        <fullName evidence="1">YchJ-like middle NTF2-like domain-containing protein</fullName>
    </recommendedName>
</protein>
<reference evidence="2" key="1">
    <citation type="journal article" date="2020" name="bioRxiv">
        <title>Comparative genomics of Chlamydomonas.</title>
        <authorList>
            <person name="Craig R.J."/>
            <person name="Hasan A.R."/>
            <person name="Ness R.W."/>
            <person name="Keightley P.D."/>
        </authorList>
    </citation>
    <scope>NUCLEOTIDE SEQUENCE</scope>
    <source>
        <strain evidence="2">CCAP 11/70</strain>
    </source>
</reference>
<proteinExistence type="predicted"/>
<dbReference type="AlphaFoldDB" id="A0A835YAW6"/>
<dbReference type="Proteomes" id="UP000612055">
    <property type="component" value="Unassembled WGS sequence"/>
</dbReference>
<gene>
    <name evidence="2" type="ORF">HYH03_003870</name>
</gene>
<dbReference type="Pfam" id="PF17775">
    <property type="entry name" value="YchJ_M-like"/>
    <property type="match status" value="1"/>
</dbReference>
<evidence type="ECO:0000313" key="3">
    <source>
        <dbReference type="Proteomes" id="UP000612055"/>
    </source>
</evidence>
<dbReference type="EMBL" id="JAEHOE010000011">
    <property type="protein sequence ID" value="KAG2498112.1"/>
    <property type="molecule type" value="Genomic_DNA"/>
</dbReference>
<evidence type="ECO:0000259" key="1">
    <source>
        <dbReference type="Pfam" id="PF17775"/>
    </source>
</evidence>
<dbReference type="SUPFAM" id="SSF54427">
    <property type="entry name" value="NTF2-like"/>
    <property type="match status" value="1"/>
</dbReference>
<organism evidence="2 3">
    <name type="scientific">Edaphochlamys debaryana</name>
    <dbReference type="NCBI Taxonomy" id="47281"/>
    <lineage>
        <taxon>Eukaryota</taxon>
        <taxon>Viridiplantae</taxon>
        <taxon>Chlorophyta</taxon>
        <taxon>core chlorophytes</taxon>
        <taxon>Chlorophyceae</taxon>
        <taxon>CS clade</taxon>
        <taxon>Chlamydomonadales</taxon>
        <taxon>Chlamydomonadales incertae sedis</taxon>
        <taxon>Edaphochlamys</taxon>
    </lineage>
</organism>
<sequence length="212" mass="23506">MLARQAPSGLRLASNRSLASRQRVVLVAAAGFGGFGGAAKQSKACPCGSGADYQACCQRYHKSLTIQAPSAEAVLRARFSAYAKKEWKYVVRTTHPDNTNQRGSVSEDGKVRTTFEEDVKVTMYNNEFVALRVLGVKPGPADNENVVEFEIDIRQKLDDKAKKLDKPIPRTIRESALFVRNGDGVWEFLRALDSNWDRDKLEYKEKGHAVAA</sequence>
<dbReference type="InterPro" id="IPR048469">
    <property type="entry name" value="YchJ-like_M"/>
</dbReference>
<feature type="domain" description="YchJ-like middle NTF2-like" evidence="1">
    <location>
        <begin position="70"/>
        <end position="190"/>
    </location>
</feature>
<dbReference type="Pfam" id="PF02810">
    <property type="entry name" value="SEC-C"/>
    <property type="match status" value="1"/>
</dbReference>
<keyword evidence="3" id="KW-1185">Reference proteome</keyword>
<name>A0A835YAW6_9CHLO</name>
<accession>A0A835YAW6</accession>
<dbReference type="OrthoDB" id="539593at2759"/>
<dbReference type="InterPro" id="IPR032710">
    <property type="entry name" value="NTF2-like_dom_sf"/>
</dbReference>